<dbReference type="Proteomes" id="UP000242857">
    <property type="component" value="Unassembled WGS sequence"/>
</dbReference>
<dbReference type="GO" id="GO:0015562">
    <property type="term" value="F:efflux transmembrane transporter activity"/>
    <property type="evidence" value="ECO:0007669"/>
    <property type="project" value="TreeGrafter"/>
</dbReference>
<feature type="domain" description="CusB-like beta-barrel" evidence="5">
    <location>
        <begin position="252"/>
        <end position="326"/>
    </location>
</feature>
<accession>A0A1M5AC72</accession>
<dbReference type="AlphaFoldDB" id="A0A1M5AC72"/>
<gene>
    <name evidence="7" type="ORF">SAMN02745204_02173</name>
</gene>
<proteinExistence type="inferred from homology"/>
<evidence type="ECO:0000313" key="7">
    <source>
        <dbReference type="EMBL" id="SHF27900.1"/>
    </source>
</evidence>
<comment type="similarity">
    <text evidence="1">Belongs to the membrane fusion protein (MFP) (TC 8.A.1) family.</text>
</comment>
<dbReference type="NCBIfam" id="TIGR01730">
    <property type="entry name" value="RND_mfp"/>
    <property type="match status" value="1"/>
</dbReference>
<dbReference type="InterPro" id="IPR058637">
    <property type="entry name" value="YknX-like_C"/>
</dbReference>
<evidence type="ECO:0000259" key="5">
    <source>
        <dbReference type="Pfam" id="PF25954"/>
    </source>
</evidence>
<evidence type="ECO:0000256" key="1">
    <source>
        <dbReference type="ARBA" id="ARBA00009477"/>
    </source>
</evidence>
<keyword evidence="3" id="KW-0812">Transmembrane</keyword>
<dbReference type="Gene3D" id="2.40.420.20">
    <property type="match status" value="1"/>
</dbReference>
<protein>
    <submittedName>
        <fullName evidence="7">RND family efflux transporter, MFP subunit</fullName>
    </submittedName>
</protein>
<dbReference type="RefSeq" id="WP_072756564.1">
    <property type="nucleotide sequence ID" value="NZ_FQUK01000051.1"/>
</dbReference>
<dbReference type="GO" id="GO:1990281">
    <property type="term" value="C:efflux pump complex"/>
    <property type="evidence" value="ECO:0007669"/>
    <property type="project" value="TreeGrafter"/>
</dbReference>
<dbReference type="STRING" id="213588.SAMN02745204_02173"/>
<evidence type="ECO:0000259" key="6">
    <source>
        <dbReference type="Pfam" id="PF25989"/>
    </source>
</evidence>
<keyword evidence="3" id="KW-0472">Membrane</keyword>
<keyword evidence="3" id="KW-1133">Transmembrane helix</keyword>
<feature type="domain" description="YknX-like C-terminal permuted SH3-like" evidence="6">
    <location>
        <begin position="340"/>
        <end position="405"/>
    </location>
</feature>
<sequence>MTTSAELLNALKIDRNAAPPPSRKGLWIGLAVAGVVLVVGAVIALRAGKPVAVRTAEVVAIGSGGAASAAVLDASGYVVARRMATVSAKITGRVREVLIEEGQKVKEGQVLARLDPVDAEAQRALSASQLAASESQIASVQAQLTQAEADAARLATLVQQSLVSRAQYEQALAQRDTLRAQLATARRNAQVAAASLRIADNGVDNTVVRAPFDGVIIAKAAQPGEIVSPLSAGGGFTRTGIGTLVDMESLEVEVEVGEAYIGRVKPGMPTQTALNAYPDWKIPGKVIAIIPAADRGKATVKVRVSLDARGDPRIVPDMGARVSFLEEAAPQQRNETTGVLVPAAAIVRRGDKDVAFVVSGGKVVERPLVLGRTLGDDRQVLRGLSAGEQVVLEPPETLADGMRVTRAADDEEQQ</sequence>
<dbReference type="Gene3D" id="2.40.50.100">
    <property type="match status" value="1"/>
</dbReference>
<dbReference type="InterPro" id="IPR006143">
    <property type="entry name" value="RND_pump_MFP"/>
</dbReference>
<dbReference type="OrthoDB" id="9789643at2"/>
<dbReference type="InterPro" id="IPR058625">
    <property type="entry name" value="MdtA-like_BSH"/>
</dbReference>
<dbReference type="EMBL" id="FQUK01000051">
    <property type="protein sequence ID" value="SHF27900.1"/>
    <property type="molecule type" value="Genomic_DNA"/>
</dbReference>
<evidence type="ECO:0000259" key="4">
    <source>
        <dbReference type="Pfam" id="PF25917"/>
    </source>
</evidence>
<feature type="coiled-coil region" evidence="2">
    <location>
        <begin position="130"/>
        <end position="188"/>
    </location>
</feature>
<dbReference type="PANTHER" id="PTHR30469:SF38">
    <property type="entry name" value="HLYD FAMILY SECRETION PROTEIN"/>
    <property type="match status" value="1"/>
</dbReference>
<keyword evidence="8" id="KW-1185">Reference proteome</keyword>
<evidence type="ECO:0000256" key="3">
    <source>
        <dbReference type="SAM" id="Phobius"/>
    </source>
</evidence>
<dbReference type="Pfam" id="PF25954">
    <property type="entry name" value="Beta-barrel_RND_2"/>
    <property type="match status" value="1"/>
</dbReference>
<dbReference type="Gene3D" id="1.10.287.470">
    <property type="entry name" value="Helix hairpin bin"/>
    <property type="match status" value="1"/>
</dbReference>
<feature type="domain" description="Multidrug resistance protein MdtA-like barrel-sandwich hybrid" evidence="4">
    <location>
        <begin position="82"/>
        <end position="228"/>
    </location>
</feature>
<keyword evidence="2" id="KW-0175">Coiled coil</keyword>
<name>A0A1M5AC72_9GAMM</name>
<organism evidence="7 8">
    <name type="scientific">Thermomonas hydrothermalis</name>
    <dbReference type="NCBI Taxonomy" id="213588"/>
    <lineage>
        <taxon>Bacteria</taxon>
        <taxon>Pseudomonadati</taxon>
        <taxon>Pseudomonadota</taxon>
        <taxon>Gammaproteobacteria</taxon>
        <taxon>Lysobacterales</taxon>
        <taxon>Lysobacteraceae</taxon>
        <taxon>Thermomonas</taxon>
    </lineage>
</organism>
<dbReference type="InterPro" id="IPR058792">
    <property type="entry name" value="Beta-barrel_RND_2"/>
</dbReference>
<feature type="transmembrane region" description="Helical" evidence="3">
    <location>
        <begin position="25"/>
        <end position="45"/>
    </location>
</feature>
<reference evidence="8" key="1">
    <citation type="submission" date="2016-11" db="EMBL/GenBank/DDBJ databases">
        <authorList>
            <person name="Varghese N."/>
            <person name="Submissions S."/>
        </authorList>
    </citation>
    <scope>NUCLEOTIDE SEQUENCE [LARGE SCALE GENOMIC DNA]</scope>
    <source>
        <strain evidence="8">DSM 14834</strain>
    </source>
</reference>
<dbReference type="Gene3D" id="2.40.30.170">
    <property type="match status" value="1"/>
</dbReference>
<dbReference type="Pfam" id="PF25989">
    <property type="entry name" value="YknX_C"/>
    <property type="match status" value="1"/>
</dbReference>
<evidence type="ECO:0000313" key="8">
    <source>
        <dbReference type="Proteomes" id="UP000242857"/>
    </source>
</evidence>
<dbReference type="SUPFAM" id="SSF111369">
    <property type="entry name" value="HlyD-like secretion proteins"/>
    <property type="match status" value="1"/>
</dbReference>
<dbReference type="PANTHER" id="PTHR30469">
    <property type="entry name" value="MULTIDRUG RESISTANCE PROTEIN MDTA"/>
    <property type="match status" value="1"/>
</dbReference>
<evidence type="ECO:0000256" key="2">
    <source>
        <dbReference type="SAM" id="Coils"/>
    </source>
</evidence>
<dbReference type="Pfam" id="PF25917">
    <property type="entry name" value="BSH_RND"/>
    <property type="match status" value="1"/>
</dbReference>